<dbReference type="Pfam" id="PF13476">
    <property type="entry name" value="AAA_23"/>
    <property type="match status" value="1"/>
</dbReference>
<sequence>MIFQDLTLQNFGPYRGRHHINLLPEPDRPIILFGGLNGGGKTTLMDAIRLVLYGQRAQCSTRGSLAYADLV</sequence>
<evidence type="ECO:0000259" key="1">
    <source>
        <dbReference type="Pfam" id="PF13476"/>
    </source>
</evidence>
<feature type="domain" description="Rad50/SbcC-type AAA" evidence="1">
    <location>
        <begin position="6"/>
        <end position="60"/>
    </location>
</feature>
<dbReference type="GO" id="GO:0006302">
    <property type="term" value="P:double-strand break repair"/>
    <property type="evidence" value="ECO:0007669"/>
    <property type="project" value="InterPro"/>
</dbReference>
<dbReference type="Gene3D" id="3.40.50.300">
    <property type="entry name" value="P-loop containing nucleotide triphosphate hydrolases"/>
    <property type="match status" value="1"/>
</dbReference>
<accession>A0A8J7AHR3</accession>
<dbReference type="SUPFAM" id="SSF52540">
    <property type="entry name" value="P-loop containing nucleoside triphosphate hydrolases"/>
    <property type="match status" value="1"/>
</dbReference>
<reference evidence="2" key="1">
    <citation type="submission" date="2020-10" db="EMBL/GenBank/DDBJ databases">
        <authorList>
            <person name="Castelo-Branco R."/>
            <person name="Eusebio N."/>
            <person name="Adriana R."/>
            <person name="Vieira A."/>
            <person name="Brugerolle De Fraissinette N."/>
            <person name="Rezende De Castro R."/>
            <person name="Schneider M.P."/>
            <person name="Vasconcelos V."/>
            <person name="Leao P.N."/>
        </authorList>
    </citation>
    <scope>NUCLEOTIDE SEQUENCE</scope>
    <source>
        <strain evidence="2">LEGE 07310</strain>
    </source>
</reference>
<dbReference type="Proteomes" id="UP000636505">
    <property type="component" value="Unassembled WGS sequence"/>
</dbReference>
<dbReference type="EMBL" id="JADEXG010000049">
    <property type="protein sequence ID" value="MBE9079169.1"/>
    <property type="molecule type" value="Genomic_DNA"/>
</dbReference>
<evidence type="ECO:0000313" key="2">
    <source>
        <dbReference type="EMBL" id="MBE9079169.1"/>
    </source>
</evidence>
<proteinExistence type="predicted"/>
<keyword evidence="3" id="KW-1185">Reference proteome</keyword>
<name>A0A8J7AHR3_9CYAN</name>
<organism evidence="2 3">
    <name type="scientific">Vasconcelosia minhoensis LEGE 07310</name>
    <dbReference type="NCBI Taxonomy" id="915328"/>
    <lineage>
        <taxon>Bacteria</taxon>
        <taxon>Bacillati</taxon>
        <taxon>Cyanobacteriota</taxon>
        <taxon>Cyanophyceae</taxon>
        <taxon>Nodosilineales</taxon>
        <taxon>Cymatolegaceae</taxon>
        <taxon>Vasconcelosia</taxon>
        <taxon>Vasconcelosia minhoensis</taxon>
    </lineage>
</organism>
<evidence type="ECO:0000313" key="3">
    <source>
        <dbReference type="Proteomes" id="UP000636505"/>
    </source>
</evidence>
<dbReference type="InterPro" id="IPR038729">
    <property type="entry name" value="Rad50/SbcC_AAA"/>
</dbReference>
<dbReference type="GO" id="GO:0016887">
    <property type="term" value="F:ATP hydrolysis activity"/>
    <property type="evidence" value="ECO:0007669"/>
    <property type="project" value="InterPro"/>
</dbReference>
<gene>
    <name evidence="2" type="ORF">IQ241_18000</name>
</gene>
<dbReference type="InterPro" id="IPR027417">
    <property type="entry name" value="P-loop_NTPase"/>
</dbReference>
<protein>
    <submittedName>
        <fullName evidence="2">AAA family ATPase</fullName>
    </submittedName>
</protein>
<comment type="caution">
    <text evidence="2">The sequence shown here is derived from an EMBL/GenBank/DDBJ whole genome shotgun (WGS) entry which is preliminary data.</text>
</comment>
<dbReference type="AlphaFoldDB" id="A0A8J7AHR3"/>